<evidence type="ECO:0000256" key="7">
    <source>
        <dbReference type="ARBA" id="ARBA00023242"/>
    </source>
</evidence>
<dbReference type="GO" id="GO:0009653">
    <property type="term" value="P:anatomical structure morphogenesis"/>
    <property type="evidence" value="ECO:0007669"/>
    <property type="project" value="UniProtKB-ARBA"/>
</dbReference>
<sequence>MMSNWGCSSINRAVVESGQAPPPKGANQGLKKGPWTVAEDAILIEHVKKHGEGNWNSVQKNCGLMRCGKSCRLRWANHLRPNLKKGSFTPEEEQIIIELHAKHGNKWARMASQLPGRTDNEIKNYWNTRMKRHQRAGLPIYPQDFQAKTAAFRFHHQQDDRRAQPNSTSLSSTPYNLCFSLLDPINRFATPLNPLQNHLSPLGFYPNPTHQLKLFANTNSNDGCLPLSFPPVLSYQQSRLSTNLFRQNPTRQAVPINTPPSALIYNDVDMETNMSFTSLIMGDQVQPIGYIPGLTPELPSDQAPPGPTTSRGGACFEEASNKSNNNDYSNSETSQQGMPGNMNNSGLLDALLQEAKTVSFRGKPCSDDFLLVSNEGKRAMDSSVEEEVVVEEATKRVKLLLRNGSEYSCGEKLWDDLSSSQSSNIWTKPSEEPVDQELNSMDDDIISLLNNFPSSEPLPEWYRQSRNERNSNRKSYGGIDIVDDNRDPRR</sequence>
<comment type="caution">
    <text evidence="11">The sequence shown here is derived from an EMBL/GenBank/DDBJ whole genome shotgun (WGS) entry which is preliminary data.</text>
</comment>
<dbReference type="FunFam" id="1.10.10.60:FF:000001">
    <property type="entry name" value="MYB-related transcription factor"/>
    <property type="match status" value="1"/>
</dbReference>
<dbReference type="PROSITE" id="PS50090">
    <property type="entry name" value="MYB_LIKE"/>
    <property type="match status" value="2"/>
</dbReference>
<comment type="subcellular location">
    <subcellularLocation>
        <location evidence="1">Nucleus</location>
    </subcellularLocation>
</comment>
<evidence type="ECO:0000313" key="12">
    <source>
        <dbReference type="Proteomes" id="UP000326939"/>
    </source>
</evidence>
<dbReference type="CDD" id="cd00167">
    <property type="entry name" value="SANT"/>
    <property type="match status" value="2"/>
</dbReference>
<dbReference type="InterPro" id="IPR017930">
    <property type="entry name" value="Myb_dom"/>
</dbReference>
<proteinExistence type="predicted"/>
<dbReference type="AlphaFoldDB" id="A0A5N5NQ56"/>
<evidence type="ECO:0000256" key="4">
    <source>
        <dbReference type="ARBA" id="ARBA00023125"/>
    </source>
</evidence>
<dbReference type="GO" id="GO:0005634">
    <property type="term" value="C:nucleus"/>
    <property type="evidence" value="ECO:0007669"/>
    <property type="project" value="UniProtKB-SubCell"/>
</dbReference>
<evidence type="ECO:0000259" key="9">
    <source>
        <dbReference type="PROSITE" id="PS50090"/>
    </source>
</evidence>
<dbReference type="Pfam" id="PF00249">
    <property type="entry name" value="Myb_DNA-binding"/>
    <property type="match status" value="2"/>
</dbReference>
<feature type="domain" description="HTH myb-type" evidence="10">
    <location>
        <begin position="80"/>
        <end position="134"/>
    </location>
</feature>
<evidence type="ECO:0000256" key="5">
    <source>
        <dbReference type="ARBA" id="ARBA00023159"/>
    </source>
</evidence>
<keyword evidence="7" id="KW-0539">Nucleus</keyword>
<keyword evidence="4" id="KW-0238">DNA-binding</keyword>
<name>A0A5N5NQ56_9ROSI</name>
<keyword evidence="2" id="KW-0677">Repeat</keyword>
<dbReference type="PANTHER" id="PTHR47995">
    <property type="entry name" value="TRANSCRIPTION FACTOR MYB33-RELATED"/>
    <property type="match status" value="1"/>
</dbReference>
<evidence type="ECO:0000313" key="11">
    <source>
        <dbReference type="EMBL" id="KAB5569644.1"/>
    </source>
</evidence>
<dbReference type="FunFam" id="1.10.10.60:FF:000119">
    <property type="entry name" value="Transcription factor GAMYB"/>
    <property type="match status" value="1"/>
</dbReference>
<dbReference type="PANTHER" id="PTHR47995:SF18">
    <property type="entry name" value="TRANSCRIPTION FACTOR MYB65"/>
    <property type="match status" value="1"/>
</dbReference>
<feature type="region of interest" description="Disordered" evidence="8">
    <location>
        <begin position="453"/>
        <end position="490"/>
    </location>
</feature>
<dbReference type="Proteomes" id="UP000326939">
    <property type="component" value="Chromosome 2"/>
</dbReference>
<organism evidence="11 12">
    <name type="scientific">Salix brachista</name>
    <dbReference type="NCBI Taxonomy" id="2182728"/>
    <lineage>
        <taxon>Eukaryota</taxon>
        <taxon>Viridiplantae</taxon>
        <taxon>Streptophyta</taxon>
        <taxon>Embryophyta</taxon>
        <taxon>Tracheophyta</taxon>
        <taxon>Spermatophyta</taxon>
        <taxon>Magnoliopsida</taxon>
        <taxon>eudicotyledons</taxon>
        <taxon>Gunneridae</taxon>
        <taxon>Pentapetalae</taxon>
        <taxon>rosids</taxon>
        <taxon>fabids</taxon>
        <taxon>Malpighiales</taxon>
        <taxon>Salicaceae</taxon>
        <taxon>Saliceae</taxon>
        <taxon>Salix</taxon>
    </lineage>
</organism>
<keyword evidence="6" id="KW-0804">Transcription</keyword>
<evidence type="ECO:0000256" key="1">
    <source>
        <dbReference type="ARBA" id="ARBA00004123"/>
    </source>
</evidence>
<feature type="domain" description="HTH myb-type" evidence="10">
    <location>
        <begin position="27"/>
        <end position="79"/>
    </location>
</feature>
<dbReference type="Gene3D" id="1.10.10.60">
    <property type="entry name" value="Homeodomain-like"/>
    <property type="match status" value="2"/>
</dbReference>
<feature type="region of interest" description="Disordered" evidence="8">
    <location>
        <begin position="293"/>
        <end position="345"/>
    </location>
</feature>
<keyword evidence="3" id="KW-0805">Transcription regulation</keyword>
<dbReference type="SMART" id="SM00717">
    <property type="entry name" value="SANT"/>
    <property type="match status" value="2"/>
</dbReference>
<feature type="domain" description="Myb-like" evidence="9">
    <location>
        <begin position="27"/>
        <end position="79"/>
    </location>
</feature>
<dbReference type="GO" id="GO:0003677">
    <property type="term" value="F:DNA binding"/>
    <property type="evidence" value="ECO:0007669"/>
    <property type="project" value="UniProtKB-KW"/>
</dbReference>
<evidence type="ECO:0000256" key="8">
    <source>
        <dbReference type="SAM" id="MobiDB-lite"/>
    </source>
</evidence>
<keyword evidence="5" id="KW-0010">Activator</keyword>
<dbReference type="GO" id="GO:0040008">
    <property type="term" value="P:regulation of growth"/>
    <property type="evidence" value="ECO:0007669"/>
    <property type="project" value="UniProtKB-ARBA"/>
</dbReference>
<dbReference type="InterPro" id="IPR001005">
    <property type="entry name" value="SANT/Myb"/>
</dbReference>
<dbReference type="GO" id="GO:0045893">
    <property type="term" value="P:positive regulation of DNA-templated transcription"/>
    <property type="evidence" value="ECO:0007669"/>
    <property type="project" value="UniProtKB-ARBA"/>
</dbReference>
<accession>A0A5N5NQ56</accession>
<feature type="compositionally biased region" description="Polar residues" evidence="8">
    <location>
        <begin position="332"/>
        <end position="345"/>
    </location>
</feature>
<dbReference type="PROSITE" id="PS51294">
    <property type="entry name" value="HTH_MYB"/>
    <property type="match status" value="2"/>
</dbReference>
<dbReference type="EMBL" id="VDCV01000002">
    <property type="protein sequence ID" value="KAB5569644.1"/>
    <property type="molecule type" value="Genomic_DNA"/>
</dbReference>
<reference evidence="12" key="1">
    <citation type="journal article" date="2019" name="Gigascience">
        <title>De novo genome assembly of the endangered Acer yangbiense, a plant species with extremely small populations endemic to Yunnan Province, China.</title>
        <authorList>
            <person name="Yang J."/>
            <person name="Wariss H.M."/>
            <person name="Tao L."/>
            <person name="Zhang R."/>
            <person name="Yun Q."/>
            <person name="Hollingsworth P."/>
            <person name="Dao Z."/>
            <person name="Luo G."/>
            <person name="Guo H."/>
            <person name="Ma Y."/>
            <person name="Sun W."/>
        </authorList>
    </citation>
    <scope>NUCLEOTIDE SEQUENCE [LARGE SCALE GENOMIC DNA]</scope>
    <source>
        <strain evidence="12">cv. br00</strain>
    </source>
</reference>
<protein>
    <submittedName>
        <fullName evidence="11">Uncharacterized protein</fullName>
    </submittedName>
</protein>
<dbReference type="SUPFAM" id="SSF46689">
    <property type="entry name" value="Homeodomain-like"/>
    <property type="match status" value="1"/>
</dbReference>
<evidence type="ECO:0000256" key="3">
    <source>
        <dbReference type="ARBA" id="ARBA00023015"/>
    </source>
</evidence>
<feature type="compositionally biased region" description="Low complexity" evidence="8">
    <location>
        <begin position="321"/>
        <end position="331"/>
    </location>
</feature>
<dbReference type="InterPro" id="IPR009057">
    <property type="entry name" value="Homeodomain-like_sf"/>
</dbReference>
<gene>
    <name evidence="11" type="ORF">DKX38_003437</name>
</gene>
<evidence type="ECO:0000256" key="2">
    <source>
        <dbReference type="ARBA" id="ARBA00022737"/>
    </source>
</evidence>
<dbReference type="GO" id="GO:0048235">
    <property type="term" value="P:pollen sperm cell differentiation"/>
    <property type="evidence" value="ECO:0007669"/>
    <property type="project" value="UniProtKB-ARBA"/>
</dbReference>
<evidence type="ECO:0000259" key="10">
    <source>
        <dbReference type="PROSITE" id="PS51294"/>
    </source>
</evidence>
<keyword evidence="12" id="KW-1185">Reference proteome</keyword>
<evidence type="ECO:0000256" key="6">
    <source>
        <dbReference type="ARBA" id="ARBA00023163"/>
    </source>
</evidence>
<feature type="domain" description="Myb-like" evidence="9">
    <location>
        <begin position="80"/>
        <end position="130"/>
    </location>
</feature>